<accession>A0A3P6CF42</accession>
<dbReference type="GO" id="GO:0003676">
    <property type="term" value="F:nucleic acid binding"/>
    <property type="evidence" value="ECO:0007669"/>
    <property type="project" value="InterPro"/>
</dbReference>
<dbReference type="CDD" id="cd06222">
    <property type="entry name" value="RNase_H_like"/>
    <property type="match status" value="1"/>
</dbReference>
<dbReference type="EMBL" id="LS974624">
    <property type="protein sequence ID" value="CAG7900223.1"/>
    <property type="molecule type" value="Genomic_DNA"/>
</dbReference>
<sequence length="88" mass="9762">MAEALAVRAAINSALSSRLEEVSIRSDSQSLINIINRQEMKSELFGVLRDIYSLLSAFKSIKFSFIPRSANVQADSIAKQALWAFNNV</sequence>
<dbReference type="Pfam" id="PF13456">
    <property type="entry name" value="RVT_3"/>
    <property type="match status" value="1"/>
</dbReference>
<dbReference type="SUPFAM" id="SSF53098">
    <property type="entry name" value="Ribonuclease H-like"/>
    <property type="match status" value="1"/>
</dbReference>
<reference evidence="3" key="1">
    <citation type="submission" date="2018-11" db="EMBL/GenBank/DDBJ databases">
        <authorList>
            <consortium name="Genoscope - CEA"/>
            <person name="William W."/>
        </authorList>
    </citation>
    <scope>NUCLEOTIDE SEQUENCE</scope>
</reference>
<evidence type="ECO:0000313" key="2">
    <source>
        <dbReference type="EMBL" id="CAG7900223.1"/>
    </source>
</evidence>
<dbReference type="Proteomes" id="UP000694005">
    <property type="component" value="Chromosome A08"/>
</dbReference>
<dbReference type="InterPro" id="IPR052929">
    <property type="entry name" value="RNase_H-like_EbsB-rel"/>
</dbReference>
<dbReference type="PANTHER" id="PTHR47074">
    <property type="entry name" value="BNAC02G40300D PROTEIN"/>
    <property type="match status" value="1"/>
</dbReference>
<dbReference type="Gene3D" id="3.30.420.10">
    <property type="entry name" value="Ribonuclease H-like superfamily/Ribonuclease H"/>
    <property type="match status" value="1"/>
</dbReference>
<dbReference type="AlphaFoldDB" id="A0A3P6CF42"/>
<dbReference type="InterPro" id="IPR012337">
    <property type="entry name" value="RNaseH-like_sf"/>
</dbReference>
<dbReference type="Gramene" id="A08p38890.2_BraZ1">
    <property type="protein sequence ID" value="A08p38890.2_BraZ1.CDS.1"/>
    <property type="gene ID" value="A08g38890.2_BraZ1"/>
</dbReference>
<dbReference type="InterPro" id="IPR044730">
    <property type="entry name" value="RNase_H-like_dom_plant"/>
</dbReference>
<evidence type="ECO:0000313" key="3">
    <source>
        <dbReference type="EMBL" id="VDD08431.1"/>
    </source>
</evidence>
<name>A0A3P6CF42_BRACM</name>
<dbReference type="InterPro" id="IPR036397">
    <property type="entry name" value="RNaseH_sf"/>
</dbReference>
<dbReference type="GO" id="GO:0004523">
    <property type="term" value="F:RNA-DNA hybrid ribonuclease activity"/>
    <property type="evidence" value="ECO:0007669"/>
    <property type="project" value="InterPro"/>
</dbReference>
<dbReference type="PANTHER" id="PTHR47074:SF11">
    <property type="entry name" value="REVERSE TRANSCRIPTASE-LIKE PROTEIN"/>
    <property type="match status" value="1"/>
</dbReference>
<gene>
    <name evidence="3" type="ORF">BRAA08T35548Z</name>
    <name evidence="2" type="ORF">BRAPAZ1V2_A08P38890.2</name>
</gene>
<protein>
    <recommendedName>
        <fullName evidence="1">RNase H type-1 domain-containing protein</fullName>
    </recommendedName>
</protein>
<dbReference type="InterPro" id="IPR002156">
    <property type="entry name" value="RNaseH_domain"/>
</dbReference>
<proteinExistence type="predicted"/>
<evidence type="ECO:0000259" key="1">
    <source>
        <dbReference type="Pfam" id="PF13456"/>
    </source>
</evidence>
<dbReference type="EMBL" id="LR031575">
    <property type="protein sequence ID" value="VDD08431.1"/>
    <property type="molecule type" value="Genomic_DNA"/>
</dbReference>
<feature type="domain" description="RNase H type-1" evidence="1">
    <location>
        <begin position="1"/>
        <end position="81"/>
    </location>
</feature>
<organism evidence="3">
    <name type="scientific">Brassica campestris</name>
    <name type="common">Field mustard</name>
    <dbReference type="NCBI Taxonomy" id="3711"/>
    <lineage>
        <taxon>Eukaryota</taxon>
        <taxon>Viridiplantae</taxon>
        <taxon>Streptophyta</taxon>
        <taxon>Embryophyta</taxon>
        <taxon>Tracheophyta</taxon>
        <taxon>Spermatophyta</taxon>
        <taxon>Magnoliopsida</taxon>
        <taxon>eudicotyledons</taxon>
        <taxon>Gunneridae</taxon>
        <taxon>Pentapetalae</taxon>
        <taxon>rosids</taxon>
        <taxon>malvids</taxon>
        <taxon>Brassicales</taxon>
        <taxon>Brassicaceae</taxon>
        <taxon>Brassiceae</taxon>
        <taxon>Brassica</taxon>
    </lineage>
</organism>